<dbReference type="AlphaFoldDB" id="A0AAV5GKY5"/>
<feature type="region of interest" description="Disordered" evidence="4">
    <location>
        <begin position="81"/>
        <end position="126"/>
    </location>
</feature>
<dbReference type="GO" id="GO:0005669">
    <property type="term" value="C:transcription factor TFIID complex"/>
    <property type="evidence" value="ECO:0007669"/>
    <property type="project" value="InterPro"/>
</dbReference>
<evidence type="ECO:0000259" key="5">
    <source>
        <dbReference type="Pfam" id="PF12157"/>
    </source>
</evidence>
<feature type="region of interest" description="Disordered" evidence="4">
    <location>
        <begin position="904"/>
        <end position="936"/>
    </location>
</feature>
<dbReference type="Pfam" id="PF12157">
    <property type="entry name" value="DUF3591"/>
    <property type="match status" value="1"/>
</dbReference>
<keyword evidence="3" id="KW-0175">Coiled coil</keyword>
<evidence type="ECO:0000313" key="6">
    <source>
        <dbReference type="EMBL" id="GJN89914.1"/>
    </source>
</evidence>
<comment type="caution">
    <text evidence="6">The sequence shown here is derived from an EMBL/GenBank/DDBJ whole genome shotgun (WGS) entry which is preliminary data.</text>
</comment>
<feature type="coiled-coil region" evidence="3">
    <location>
        <begin position="1008"/>
        <end position="1039"/>
    </location>
</feature>
<organism evidence="6 7">
    <name type="scientific">Rhodotorula paludigena</name>
    <dbReference type="NCBI Taxonomy" id="86838"/>
    <lineage>
        <taxon>Eukaryota</taxon>
        <taxon>Fungi</taxon>
        <taxon>Dikarya</taxon>
        <taxon>Basidiomycota</taxon>
        <taxon>Pucciniomycotina</taxon>
        <taxon>Microbotryomycetes</taxon>
        <taxon>Sporidiobolales</taxon>
        <taxon>Sporidiobolaceae</taxon>
        <taxon>Rhodotorula</taxon>
    </lineage>
</organism>
<evidence type="ECO:0000256" key="2">
    <source>
        <dbReference type="ARBA" id="ARBA00023242"/>
    </source>
</evidence>
<evidence type="ECO:0000313" key="7">
    <source>
        <dbReference type="Proteomes" id="UP001342314"/>
    </source>
</evidence>
<dbReference type="PANTHER" id="PTHR13900">
    <property type="entry name" value="TRANSCRIPTION INITIATION FACTOR TFIID"/>
    <property type="match status" value="1"/>
</dbReference>
<dbReference type="InterPro" id="IPR022591">
    <property type="entry name" value="TAF1_HAT_dom"/>
</dbReference>
<evidence type="ECO:0000256" key="4">
    <source>
        <dbReference type="SAM" id="MobiDB-lite"/>
    </source>
</evidence>
<dbReference type="EMBL" id="BQKY01000005">
    <property type="protein sequence ID" value="GJN89914.1"/>
    <property type="molecule type" value="Genomic_DNA"/>
</dbReference>
<dbReference type="GO" id="GO:0017025">
    <property type="term" value="F:TBP-class protein binding"/>
    <property type="evidence" value="ECO:0007669"/>
    <property type="project" value="InterPro"/>
</dbReference>
<feature type="compositionally biased region" description="Acidic residues" evidence="4">
    <location>
        <begin position="115"/>
        <end position="126"/>
    </location>
</feature>
<dbReference type="PANTHER" id="PTHR13900:SF0">
    <property type="entry name" value="TRANSCRIPTION INITIATION FACTOR TFIID SUBUNIT 1"/>
    <property type="match status" value="1"/>
</dbReference>
<dbReference type="GO" id="GO:0051123">
    <property type="term" value="P:RNA polymerase II preinitiation complex assembly"/>
    <property type="evidence" value="ECO:0007669"/>
    <property type="project" value="TreeGrafter"/>
</dbReference>
<feature type="compositionally biased region" description="Low complexity" evidence="4">
    <location>
        <begin position="904"/>
        <end position="920"/>
    </location>
</feature>
<feature type="compositionally biased region" description="Low complexity" evidence="4">
    <location>
        <begin position="1106"/>
        <end position="1119"/>
    </location>
</feature>
<dbReference type="InterPro" id="IPR040240">
    <property type="entry name" value="TAF1"/>
</dbReference>
<dbReference type="GO" id="GO:0016251">
    <property type="term" value="F:RNA polymerase II general transcription initiation factor activity"/>
    <property type="evidence" value="ECO:0007669"/>
    <property type="project" value="InterPro"/>
</dbReference>
<feature type="compositionally biased region" description="Low complexity" evidence="4">
    <location>
        <begin position="150"/>
        <end position="161"/>
    </location>
</feature>
<sequence length="1187" mass="129439">MDADIASTLSGFALGEVLSSLDLDASALGAVQSQLGIKRNAALNRDSIYADRFADDGLDDDDDDGDLEDDREDIEALIDREMREEKGAAAAGRAGGAAGAGSAAKGKGKALLRGEEDDFDEDYDGDEGMEDAATVAVKEEPADADDLFSAAPSPAPGLAAARPPPPPLQVEKLAPPPAKKVDVKDLFPSFEPGKTLDFTELFGTRPRKKRRVVTEGVKLALPTLSEVPRGRSSRDALLAPLRPLPPSRDEHVKQLLLQARAESMRESGQAAADDEGSEDEELRKAVERVNRRSKAKWRMPRDDRAFDLAELDEWEDRIVWGESKPAALSSAFPDPLKHRNALFDQGDWVKSILWDGENPARAEYFTKLNLNFNDTQMLLEVQEPKVEAPVKIVPPINALGSAAMLAPRDETLDPFNLSNDREYEVPKEQKRQVIRQTFGALEVVHAYPAQKLQLPFYKTRLSKEDTRSFHRPALQFPQNVPIQFTKVRSKKKKDKHGRKIKKSEGAEAMRGMQDITLKDTSNFVLWEYSEEHPPIISNVGMGSIIVNYYRKTKPEDTFIPHLEVGQPLLLEGTDESPFKMFGTVNPGQTVTTLYNNLIRAPLFKHQPPETDFLVVRTTIDGETQYFIRSIPNMYVVGQTYPQTEVPGPHSRKVTTLQKNRLMTIAFKLVAKNKDSRIKVHRLTRYFPDHNDLQMRQKLKEFMEFVRKGDNQGFWMIKPSVHVPNELEMLKMAEPETVCLAESMQVGLRTLQDAGYTNGAEEGGAGDDDSKLDTEQQLAPWITTKNFVNANANKAMLKLHGEGDPTGRGEAFSFLRVSMKDIFLRAGETMEERLAEMSNRPKSAHKYNVQEQQDIYKEEIARIWKAQWDALSAAREPLLTQEDEDRHRGRIAAAKKASVKAGAGAASAADTPASASGTPAALRAGTPGSRAGSVDLDDGASVASGRAGGGAAGGATGKAKTLRIKRLVGGVWQTEIVRDPGVIKAYVHQRGVIDEEKLEADELLPSDDESKNERRKKRLKEQLEKLKRNQERRLARKNAKLGIAPGQIGVGGKKNVKTETTRICGNCGQRGHMKTSRKLCPRWAEFNQPKNTDTSAALPTTFGGGLALPPMGAAGASTPKPAKPPKPSKPGALKVKLTGSTPAGTAGSPPAAAPATASAAATPAPSTDASAQPPPPPGAVPGAAGPAA</sequence>
<comment type="subcellular location">
    <subcellularLocation>
        <location evidence="1">Nucleus</location>
    </subcellularLocation>
</comment>
<feature type="compositionally biased region" description="Pro residues" evidence="4">
    <location>
        <begin position="162"/>
        <end position="177"/>
    </location>
</feature>
<evidence type="ECO:0000256" key="1">
    <source>
        <dbReference type="ARBA" id="ARBA00004123"/>
    </source>
</evidence>
<accession>A0AAV5GKY5</accession>
<feature type="region of interest" description="Disordered" evidence="4">
    <location>
        <begin position="146"/>
        <end position="177"/>
    </location>
</feature>
<protein>
    <recommendedName>
        <fullName evidence="5">Transcription initiation factor TFIID subunit 1 histone acetyltransferase domain-containing protein</fullName>
    </recommendedName>
</protein>
<feature type="region of interest" description="Disordered" evidence="4">
    <location>
        <begin position="261"/>
        <end position="281"/>
    </location>
</feature>
<reference evidence="6 7" key="1">
    <citation type="submission" date="2021-12" db="EMBL/GenBank/DDBJ databases">
        <title>High titer production of polyol ester of fatty acids by Rhodotorula paludigena BS15 towards product separation-free biomass refinery.</title>
        <authorList>
            <person name="Mano J."/>
            <person name="Ono H."/>
            <person name="Tanaka T."/>
            <person name="Naito K."/>
            <person name="Sushida H."/>
            <person name="Ike M."/>
            <person name="Tokuyasu K."/>
            <person name="Kitaoka M."/>
        </authorList>
    </citation>
    <scope>NUCLEOTIDE SEQUENCE [LARGE SCALE GENOMIC DNA]</scope>
    <source>
        <strain evidence="6 7">BS15</strain>
    </source>
</reference>
<keyword evidence="7" id="KW-1185">Reference proteome</keyword>
<dbReference type="GO" id="GO:0004402">
    <property type="term" value="F:histone acetyltransferase activity"/>
    <property type="evidence" value="ECO:0007669"/>
    <property type="project" value="InterPro"/>
</dbReference>
<proteinExistence type="predicted"/>
<gene>
    <name evidence="6" type="ORF">Rhopal_002903-T1</name>
</gene>
<feature type="region of interest" description="Disordered" evidence="4">
    <location>
        <begin position="1100"/>
        <end position="1187"/>
    </location>
</feature>
<evidence type="ECO:0000256" key="3">
    <source>
        <dbReference type="SAM" id="Coils"/>
    </source>
</evidence>
<keyword evidence="2" id="KW-0539">Nucleus</keyword>
<feature type="domain" description="Transcription initiation factor TFIID subunit 1 histone acetyltransferase" evidence="5">
    <location>
        <begin position="415"/>
        <end position="870"/>
    </location>
</feature>
<dbReference type="Proteomes" id="UP001342314">
    <property type="component" value="Unassembled WGS sequence"/>
</dbReference>
<name>A0AAV5GKY5_9BASI</name>
<feature type="compositionally biased region" description="Low complexity" evidence="4">
    <location>
        <begin position="1128"/>
        <end position="1170"/>
    </location>
</feature>